<evidence type="ECO:0000313" key="2">
    <source>
        <dbReference type="Proteomes" id="UP001059672"/>
    </source>
</evidence>
<dbReference type="Proteomes" id="UP001059672">
    <property type="component" value="Chromosome"/>
</dbReference>
<organism evidence="1 2">
    <name type="scientific">Pseudomonas benzenivorans</name>
    <dbReference type="NCBI Taxonomy" id="556533"/>
    <lineage>
        <taxon>Bacteria</taxon>
        <taxon>Pseudomonadati</taxon>
        <taxon>Pseudomonadota</taxon>
        <taxon>Gammaproteobacteria</taxon>
        <taxon>Pseudomonadales</taxon>
        <taxon>Pseudomonadaceae</taxon>
        <taxon>Pseudomonas</taxon>
    </lineage>
</organism>
<dbReference type="EMBL" id="CP073346">
    <property type="protein sequence ID" value="UTW06672.1"/>
    <property type="molecule type" value="Genomic_DNA"/>
</dbReference>
<proteinExistence type="predicted"/>
<accession>A0ABY5H2Y7</accession>
<sequence>MSKADLPLKPCAVCKRPFVWCRKWVRCRAEVRYCSERCRRRRQGRG</sequence>
<keyword evidence="2" id="KW-1185">Reference proteome</keyword>
<evidence type="ECO:0000313" key="1">
    <source>
        <dbReference type="EMBL" id="UTW06672.1"/>
    </source>
</evidence>
<dbReference type="PANTHER" id="PTHR37463">
    <property type="entry name" value="GSL3115 PROTEIN"/>
    <property type="match status" value="1"/>
</dbReference>
<dbReference type="Pfam" id="PF10013">
    <property type="entry name" value="DUF2256"/>
    <property type="match status" value="1"/>
</dbReference>
<gene>
    <name evidence="1" type="ORF">KDW96_16060</name>
</gene>
<dbReference type="InterPro" id="IPR017136">
    <property type="entry name" value="UCP037205"/>
</dbReference>
<dbReference type="RefSeq" id="WP_255837237.1">
    <property type="nucleotide sequence ID" value="NZ_CP073346.1"/>
</dbReference>
<dbReference type="PANTHER" id="PTHR37463:SF1">
    <property type="entry name" value="DUF2256 DOMAIN-CONTAINING PROTEIN"/>
    <property type="match status" value="1"/>
</dbReference>
<protein>
    <submittedName>
        <fullName evidence="1">DUF2256 domain-containing protein</fullName>
    </submittedName>
</protein>
<reference evidence="1" key="1">
    <citation type="submission" date="2021-04" db="EMBL/GenBank/DDBJ databases">
        <title>Oceanospirillales bacteria with DddD are important DMSP degraders in coastal seawater.</title>
        <authorList>
            <person name="Liu J."/>
        </authorList>
    </citation>
    <scope>NUCLEOTIDE SEQUENCE</scope>
    <source>
        <strain evidence="1">D13-4</strain>
    </source>
</reference>
<name>A0ABY5H2Y7_9PSED</name>